<reference evidence="1" key="1">
    <citation type="journal article" date="2014" name="Front. Microbiol.">
        <title>High frequency of phylogenetically diverse reductive dehalogenase-homologous genes in deep subseafloor sedimentary metagenomes.</title>
        <authorList>
            <person name="Kawai M."/>
            <person name="Futagami T."/>
            <person name="Toyoda A."/>
            <person name="Takaki Y."/>
            <person name="Nishi S."/>
            <person name="Hori S."/>
            <person name="Arai W."/>
            <person name="Tsubouchi T."/>
            <person name="Morono Y."/>
            <person name="Uchiyama I."/>
            <person name="Ito T."/>
            <person name="Fujiyama A."/>
            <person name="Inagaki F."/>
            <person name="Takami H."/>
        </authorList>
    </citation>
    <scope>NUCLEOTIDE SEQUENCE</scope>
    <source>
        <strain evidence="1">Expedition CK06-06</strain>
    </source>
</reference>
<sequence>MSPSFSENDILNKVNTLVLINVLEPVTKTTIIKALGNNINGNQIGLILNELTNDGFIARDKGWYRTTYKGTSFSISRRANTLRDIQRMKHLLITSKRRGGDSVGR</sequence>
<comment type="caution">
    <text evidence="1">The sequence shown here is derived from an EMBL/GenBank/DDBJ whole genome shotgun (WGS) entry which is preliminary data.</text>
</comment>
<dbReference type="EMBL" id="BARU01008684">
    <property type="protein sequence ID" value="GAH44116.1"/>
    <property type="molecule type" value="Genomic_DNA"/>
</dbReference>
<evidence type="ECO:0000313" key="1">
    <source>
        <dbReference type="EMBL" id="GAH44116.1"/>
    </source>
</evidence>
<gene>
    <name evidence="1" type="ORF">S03H2_16919</name>
</gene>
<name>X1FER4_9ZZZZ</name>
<dbReference type="InterPro" id="IPR036388">
    <property type="entry name" value="WH-like_DNA-bd_sf"/>
</dbReference>
<protein>
    <recommendedName>
        <fullName evidence="2">ArnR1-like winged helix-turn-helix domain-containing protein</fullName>
    </recommendedName>
</protein>
<proteinExistence type="predicted"/>
<accession>X1FER4</accession>
<evidence type="ECO:0008006" key="2">
    <source>
        <dbReference type="Google" id="ProtNLM"/>
    </source>
</evidence>
<dbReference type="AlphaFoldDB" id="X1FER4"/>
<organism evidence="1">
    <name type="scientific">marine sediment metagenome</name>
    <dbReference type="NCBI Taxonomy" id="412755"/>
    <lineage>
        <taxon>unclassified sequences</taxon>
        <taxon>metagenomes</taxon>
        <taxon>ecological metagenomes</taxon>
    </lineage>
</organism>
<dbReference type="Gene3D" id="1.10.10.10">
    <property type="entry name" value="Winged helix-like DNA-binding domain superfamily/Winged helix DNA-binding domain"/>
    <property type="match status" value="1"/>
</dbReference>